<evidence type="ECO:0000256" key="3">
    <source>
        <dbReference type="ARBA" id="ARBA00023015"/>
    </source>
</evidence>
<comment type="similarity">
    <text evidence="2">Belongs to the HD-ZIP homeobox family. Class IV subfamily.</text>
</comment>
<dbReference type="InterPro" id="IPR042160">
    <property type="entry name" value="HD-Zip_IV"/>
</dbReference>
<proteinExistence type="inferred from homology"/>
<evidence type="ECO:0000256" key="11">
    <source>
        <dbReference type="SAM" id="Coils"/>
    </source>
</evidence>
<keyword evidence="7" id="KW-0804">Transcription</keyword>
<comment type="subcellular location">
    <subcellularLocation>
        <location evidence="1 9 10">Nucleus</location>
    </subcellularLocation>
</comment>
<feature type="domain" description="START" evidence="14">
    <location>
        <begin position="264"/>
        <end position="513"/>
    </location>
</feature>
<gene>
    <name evidence="15" type="ORF">KI387_016018</name>
</gene>
<dbReference type="GO" id="GO:0000981">
    <property type="term" value="F:DNA-binding transcription factor activity, RNA polymerase II-specific"/>
    <property type="evidence" value="ECO:0007669"/>
    <property type="project" value="InterPro"/>
</dbReference>
<dbReference type="PANTHER" id="PTHR45654:SF11">
    <property type="entry name" value="HOMEOBOX-LEUCINE ZIPPER PROTEIN HDG5"/>
    <property type="match status" value="1"/>
</dbReference>
<dbReference type="PROSITE" id="PS00027">
    <property type="entry name" value="HOMEOBOX_1"/>
    <property type="match status" value="1"/>
</dbReference>
<feature type="DNA-binding region" description="Homeobox" evidence="9">
    <location>
        <begin position="45"/>
        <end position="104"/>
    </location>
</feature>
<organism evidence="15 16">
    <name type="scientific">Taxus chinensis</name>
    <name type="common">Chinese yew</name>
    <name type="synonym">Taxus wallichiana var. chinensis</name>
    <dbReference type="NCBI Taxonomy" id="29808"/>
    <lineage>
        <taxon>Eukaryota</taxon>
        <taxon>Viridiplantae</taxon>
        <taxon>Streptophyta</taxon>
        <taxon>Embryophyta</taxon>
        <taxon>Tracheophyta</taxon>
        <taxon>Spermatophyta</taxon>
        <taxon>Pinopsida</taxon>
        <taxon>Pinidae</taxon>
        <taxon>Conifers II</taxon>
        <taxon>Cupressales</taxon>
        <taxon>Taxaceae</taxon>
        <taxon>Taxus</taxon>
    </lineage>
</organism>
<feature type="compositionally biased region" description="Basic and acidic residues" evidence="12">
    <location>
        <begin position="1"/>
        <end position="11"/>
    </location>
</feature>
<dbReference type="InterPro" id="IPR057993">
    <property type="entry name" value="HD-Zip_IV_C"/>
</dbReference>
<dbReference type="GO" id="GO:0005634">
    <property type="term" value="C:nucleus"/>
    <property type="evidence" value="ECO:0007669"/>
    <property type="project" value="UniProtKB-SubCell"/>
</dbReference>
<dbReference type="InterPro" id="IPR009057">
    <property type="entry name" value="Homeodomain-like_sf"/>
</dbReference>
<dbReference type="CDD" id="cd00086">
    <property type="entry name" value="homeodomain"/>
    <property type="match status" value="1"/>
</dbReference>
<evidence type="ECO:0000259" key="13">
    <source>
        <dbReference type="PROSITE" id="PS50071"/>
    </source>
</evidence>
<sequence>MALTNTERESSGNRQRMSGNSEVDQPGDIYADTQMGAGSGEDKQTSKKHTRYTPIQVEEMEEMFKVYPHPDEKARQSLSLRLGLTTLQVKFWFQNRRTQIKVQQERTENINLRTENERLRRDNTVLMETINSVMCSTCGGPSLMGNITLENQRLEMENSLLRDEIRKLSAIAANHIGRPIRSLEASPEQSLFISSQPNSDQSLLIPSQANSDKSLLIPSHIANPELSPVISSLNHGLGGFGKKPRLSSFDMPGSSSSISSGVVLNLDKSSGLEVAMNAMEELIRLTHIGEPLWLKKTFPSGDIEVLNVDEYCRSFPRGMHTNYLHTKMKREGTRHSAIVSMNGASLVDSFMDVNKWMRLFPSIVTKAVTLQDLNPAILGSRNGSLQLMFAEFQVLSHMVSTRQTYFFRYSQRHINGMWVVVDISTESLNGNASASVGHYHKHPSGCTIQEMPNGYSKAYSYGLYTIQVIWVEHAEATDKIVHNMYAQYMNSGMAFCAQRWLVNLQRQCEWFKTKWNLNRGVSTAMHRNMVKLSKIMTNRFYTNVRELSAVSQTNNEYFKITVKEASEMGHSIGVVICAGISIKLPVSPQQLFDFFRDEQTRARCGVLSSGKWEKSTSIALESDLANCISLSNVTSN</sequence>
<evidence type="ECO:0000259" key="14">
    <source>
        <dbReference type="PROSITE" id="PS50848"/>
    </source>
</evidence>
<dbReference type="Pfam" id="PF00046">
    <property type="entry name" value="Homeodomain"/>
    <property type="match status" value="1"/>
</dbReference>
<dbReference type="InterPro" id="IPR001356">
    <property type="entry name" value="HD"/>
</dbReference>
<dbReference type="CDD" id="cd08875">
    <property type="entry name" value="START_ArGLABRA2_like"/>
    <property type="match status" value="1"/>
</dbReference>
<keyword evidence="8 9" id="KW-0539">Nucleus</keyword>
<evidence type="ECO:0000256" key="10">
    <source>
        <dbReference type="RuleBase" id="RU000682"/>
    </source>
</evidence>
<name>A0AA38LE32_TAXCH</name>
<keyword evidence="6 9" id="KW-0371">Homeobox</keyword>
<evidence type="ECO:0000256" key="1">
    <source>
        <dbReference type="ARBA" id="ARBA00004123"/>
    </source>
</evidence>
<dbReference type="SUPFAM" id="SSF46689">
    <property type="entry name" value="Homeodomain-like"/>
    <property type="match status" value="1"/>
</dbReference>
<dbReference type="Pfam" id="PF25797">
    <property type="entry name" value="PDF2_C"/>
    <property type="match status" value="1"/>
</dbReference>
<comment type="caution">
    <text evidence="15">The sequence shown here is derived from an EMBL/GenBank/DDBJ whole genome shotgun (WGS) entry which is preliminary data.</text>
</comment>
<dbReference type="Gene3D" id="1.10.10.60">
    <property type="entry name" value="Homeodomain-like"/>
    <property type="match status" value="1"/>
</dbReference>
<protein>
    <submittedName>
        <fullName evidence="15">Uncharacterized protein</fullName>
    </submittedName>
</protein>
<dbReference type="PROSITE" id="PS50071">
    <property type="entry name" value="HOMEOBOX_2"/>
    <property type="match status" value="1"/>
</dbReference>
<evidence type="ECO:0000256" key="9">
    <source>
        <dbReference type="PROSITE-ProRule" id="PRU00108"/>
    </source>
</evidence>
<dbReference type="InterPro" id="IPR002913">
    <property type="entry name" value="START_lipid-bd_dom"/>
</dbReference>
<dbReference type="AlphaFoldDB" id="A0AA38LE32"/>
<dbReference type="SMART" id="SM00234">
    <property type="entry name" value="START"/>
    <property type="match status" value="1"/>
</dbReference>
<dbReference type="PROSITE" id="PS50848">
    <property type="entry name" value="START"/>
    <property type="match status" value="1"/>
</dbReference>
<accession>A0AA38LE32</accession>
<keyword evidence="4 11" id="KW-0175">Coiled coil</keyword>
<evidence type="ECO:0000313" key="15">
    <source>
        <dbReference type="EMBL" id="KAH9321379.1"/>
    </source>
</evidence>
<evidence type="ECO:0000256" key="12">
    <source>
        <dbReference type="SAM" id="MobiDB-lite"/>
    </source>
</evidence>
<dbReference type="InterPro" id="IPR017970">
    <property type="entry name" value="Homeobox_CS"/>
</dbReference>
<dbReference type="GO" id="GO:0008289">
    <property type="term" value="F:lipid binding"/>
    <property type="evidence" value="ECO:0007669"/>
    <property type="project" value="InterPro"/>
</dbReference>
<feature type="region of interest" description="Disordered" evidence="12">
    <location>
        <begin position="1"/>
        <end position="50"/>
    </location>
</feature>
<dbReference type="SUPFAM" id="SSF55961">
    <property type="entry name" value="Bet v1-like"/>
    <property type="match status" value="1"/>
</dbReference>
<feature type="compositionally biased region" description="Polar residues" evidence="12">
    <location>
        <begin position="12"/>
        <end position="23"/>
    </location>
</feature>
<evidence type="ECO:0000256" key="7">
    <source>
        <dbReference type="ARBA" id="ARBA00023163"/>
    </source>
</evidence>
<keyword evidence="16" id="KW-1185">Reference proteome</keyword>
<evidence type="ECO:0000313" key="16">
    <source>
        <dbReference type="Proteomes" id="UP000824469"/>
    </source>
</evidence>
<keyword evidence="5 9" id="KW-0238">DNA-binding</keyword>
<evidence type="ECO:0000256" key="4">
    <source>
        <dbReference type="ARBA" id="ARBA00023054"/>
    </source>
</evidence>
<keyword evidence="3" id="KW-0805">Transcription regulation</keyword>
<dbReference type="EMBL" id="JAHRHJ020000003">
    <property type="protein sequence ID" value="KAH9321379.1"/>
    <property type="molecule type" value="Genomic_DNA"/>
</dbReference>
<evidence type="ECO:0000256" key="6">
    <source>
        <dbReference type="ARBA" id="ARBA00023155"/>
    </source>
</evidence>
<dbReference type="GO" id="GO:0003677">
    <property type="term" value="F:DNA binding"/>
    <property type="evidence" value="ECO:0007669"/>
    <property type="project" value="UniProtKB-UniRule"/>
</dbReference>
<feature type="coiled-coil region" evidence="11">
    <location>
        <begin position="102"/>
        <end position="171"/>
    </location>
</feature>
<reference evidence="15 16" key="1">
    <citation type="journal article" date="2021" name="Nat. Plants">
        <title>The Taxus genome provides insights into paclitaxel biosynthesis.</title>
        <authorList>
            <person name="Xiong X."/>
            <person name="Gou J."/>
            <person name="Liao Q."/>
            <person name="Li Y."/>
            <person name="Zhou Q."/>
            <person name="Bi G."/>
            <person name="Li C."/>
            <person name="Du R."/>
            <person name="Wang X."/>
            <person name="Sun T."/>
            <person name="Guo L."/>
            <person name="Liang H."/>
            <person name="Lu P."/>
            <person name="Wu Y."/>
            <person name="Zhang Z."/>
            <person name="Ro D.K."/>
            <person name="Shang Y."/>
            <person name="Huang S."/>
            <person name="Yan J."/>
        </authorList>
    </citation>
    <scope>NUCLEOTIDE SEQUENCE [LARGE SCALE GENOMIC DNA]</scope>
    <source>
        <strain evidence="15">Ta-2019</strain>
    </source>
</reference>
<dbReference type="PANTHER" id="PTHR45654">
    <property type="entry name" value="HOMEOBOX-LEUCINE ZIPPER PROTEIN MERISTEM L1"/>
    <property type="match status" value="1"/>
</dbReference>
<dbReference type="Proteomes" id="UP000824469">
    <property type="component" value="Unassembled WGS sequence"/>
</dbReference>
<dbReference type="SMART" id="SM00389">
    <property type="entry name" value="HOX"/>
    <property type="match status" value="1"/>
</dbReference>
<dbReference type="FunFam" id="1.10.10.60:FF:000229">
    <property type="entry name" value="Homeobox-leucine zipper protein HDG1"/>
    <property type="match status" value="1"/>
</dbReference>
<feature type="non-terminal residue" evidence="15">
    <location>
        <position position="1"/>
    </location>
</feature>
<evidence type="ECO:0000256" key="5">
    <source>
        <dbReference type="ARBA" id="ARBA00023125"/>
    </source>
</evidence>
<evidence type="ECO:0000256" key="8">
    <source>
        <dbReference type="ARBA" id="ARBA00023242"/>
    </source>
</evidence>
<feature type="domain" description="Homeobox" evidence="13">
    <location>
        <begin position="43"/>
        <end position="103"/>
    </location>
</feature>
<dbReference type="Pfam" id="PF01852">
    <property type="entry name" value="START"/>
    <property type="match status" value="1"/>
</dbReference>
<evidence type="ECO:0000256" key="2">
    <source>
        <dbReference type="ARBA" id="ARBA00006789"/>
    </source>
</evidence>